<keyword evidence="2" id="KW-1185">Reference proteome</keyword>
<evidence type="ECO:0000313" key="2">
    <source>
        <dbReference type="Proteomes" id="UP000252792"/>
    </source>
</evidence>
<organism evidence="1 2">
    <name type="scientific">Marinomonas rhizomae</name>
    <dbReference type="NCBI Taxonomy" id="491948"/>
    <lineage>
        <taxon>Bacteria</taxon>
        <taxon>Pseudomonadati</taxon>
        <taxon>Pseudomonadota</taxon>
        <taxon>Gammaproteobacteria</taxon>
        <taxon>Oceanospirillales</taxon>
        <taxon>Oceanospirillaceae</taxon>
        <taxon>Marinomonas</taxon>
    </lineage>
</organism>
<evidence type="ECO:0000313" key="1">
    <source>
        <dbReference type="EMBL" id="RBP84311.1"/>
    </source>
</evidence>
<dbReference type="EMBL" id="QNSE01000004">
    <property type="protein sequence ID" value="RBP84311.1"/>
    <property type="molecule type" value="Genomic_DNA"/>
</dbReference>
<name>A0A366JBC8_9GAMM</name>
<dbReference type="InterPro" id="IPR009003">
    <property type="entry name" value="Peptidase_S1_PA"/>
</dbReference>
<gene>
    <name evidence="1" type="ORF">DFP80_104214</name>
</gene>
<dbReference type="AlphaFoldDB" id="A0A366JBC8"/>
<evidence type="ECO:0008006" key="3">
    <source>
        <dbReference type="Google" id="ProtNLM"/>
    </source>
</evidence>
<proteinExistence type="predicted"/>
<protein>
    <recommendedName>
        <fullName evidence="3">Trypsin-like peptidase</fullName>
    </recommendedName>
</protein>
<dbReference type="OrthoDB" id="6190237at2"/>
<dbReference type="RefSeq" id="WP_113915955.1">
    <property type="nucleotide sequence ID" value="NZ_QNSE01000004.1"/>
</dbReference>
<dbReference type="Proteomes" id="UP000252792">
    <property type="component" value="Unassembled WGS sequence"/>
</dbReference>
<sequence>MNELDVLPKTSVKIYQSVNYHGSGVLVEADGVFYVFSAAHVICQDLNKPLILDGFYGISEKYGKIEFDNLIGEHKATQEYDIAVIAIDKTHNFPDFPKISFCEDISFPENSYTFRGTQKSPALRAHTVTPCHLDTSINEEGSFCLKVPLEAYADMKGSVGAEVLGGYSGSGIFIKEADNNYLVGIAQNIDKDDFTGVNCRSIKVIKDSFLPNINIADFHGGNAQLKLNIADIRRNVTQGMIDERKKSNDYGDVENLTRKMNSFMKDWTPEDLDGFINDILVWEDIEHSKIRNHSSYRDLIENAKAIWASGNKKYQVSSIQQGNERFHKILDELTDLLKDELDGTSIKSSSSVIAAGEIARLLANCTLDFKE</sequence>
<reference evidence="1 2" key="1">
    <citation type="submission" date="2018-06" db="EMBL/GenBank/DDBJ databases">
        <title>Genomic Encyclopedia of Type Strains, Phase III (KMG-III): the genomes of soil and plant-associated and newly described type strains.</title>
        <authorList>
            <person name="Whitman W."/>
        </authorList>
    </citation>
    <scope>NUCLEOTIDE SEQUENCE [LARGE SCALE GENOMIC DNA]</scope>
    <source>
        <strain evidence="1 2">CECT 7377</strain>
    </source>
</reference>
<comment type="caution">
    <text evidence="1">The sequence shown here is derived from an EMBL/GenBank/DDBJ whole genome shotgun (WGS) entry which is preliminary data.</text>
</comment>
<dbReference type="SUPFAM" id="SSF50494">
    <property type="entry name" value="Trypsin-like serine proteases"/>
    <property type="match status" value="1"/>
</dbReference>
<accession>A0A366JBC8</accession>